<dbReference type="SUPFAM" id="SSF51197">
    <property type="entry name" value="Clavaminate synthase-like"/>
    <property type="match status" value="1"/>
</dbReference>
<evidence type="ECO:0000256" key="2">
    <source>
        <dbReference type="ARBA" id="ARBA00023004"/>
    </source>
</evidence>
<dbReference type="PROSITE" id="PS51471">
    <property type="entry name" value="FE2OG_OXY"/>
    <property type="match status" value="1"/>
</dbReference>
<dbReference type="Gene3D" id="2.60.120.330">
    <property type="entry name" value="B-lactam Antibiotic, Isopenicillin N Synthase, Chain"/>
    <property type="match status" value="1"/>
</dbReference>
<proteinExistence type="inferred from homology"/>
<dbReference type="InterPro" id="IPR044861">
    <property type="entry name" value="IPNS-like_FE2OG_OXY"/>
</dbReference>
<protein>
    <submittedName>
        <fullName evidence="6">Gibberellin 2-beta-dioxygenase 8</fullName>
    </submittedName>
</protein>
<keyword evidence="2 3" id="KW-0408">Iron</keyword>
<accession>A0A445FPU1</accession>
<evidence type="ECO:0000256" key="4">
    <source>
        <dbReference type="SAM" id="MobiDB-lite"/>
    </source>
</evidence>
<reference evidence="6 7" key="1">
    <citation type="submission" date="2018-09" db="EMBL/GenBank/DDBJ databases">
        <title>A high-quality reference genome of wild soybean provides a powerful tool to mine soybean genomes.</title>
        <authorList>
            <person name="Xie M."/>
            <person name="Chung C.Y.L."/>
            <person name="Li M.-W."/>
            <person name="Wong F.-L."/>
            <person name="Chan T.-F."/>
            <person name="Lam H.-M."/>
        </authorList>
    </citation>
    <scope>NUCLEOTIDE SEQUENCE [LARGE SCALE GENOMIC DNA]</scope>
    <source>
        <strain evidence="7">cv. W05</strain>
        <tissue evidence="6">Hypocotyl of etiolated seedlings</tissue>
    </source>
</reference>
<keyword evidence="3" id="KW-0560">Oxidoreductase</keyword>
<dbReference type="FunFam" id="2.60.120.330:FF:000054">
    <property type="entry name" value="1-aminocyclopropane-1-carboxylic acid oxidase-like protein"/>
    <property type="match status" value="1"/>
</dbReference>
<dbReference type="PRINTS" id="PR00682">
    <property type="entry name" value="IPNSYNTHASE"/>
</dbReference>
<evidence type="ECO:0000256" key="3">
    <source>
        <dbReference type="RuleBase" id="RU003682"/>
    </source>
</evidence>
<name>A0A445FPU1_GLYSO</name>
<evidence type="ECO:0000313" key="7">
    <source>
        <dbReference type="Proteomes" id="UP000289340"/>
    </source>
</evidence>
<dbReference type="InterPro" id="IPR027443">
    <property type="entry name" value="IPNS-like_sf"/>
</dbReference>
<dbReference type="Gramene" id="XM_028356920.1">
    <property type="protein sequence ID" value="XP_028212721.1"/>
    <property type="gene ID" value="LOC114395204"/>
</dbReference>
<organism evidence="6 7">
    <name type="scientific">Glycine soja</name>
    <name type="common">Wild soybean</name>
    <dbReference type="NCBI Taxonomy" id="3848"/>
    <lineage>
        <taxon>Eukaryota</taxon>
        <taxon>Viridiplantae</taxon>
        <taxon>Streptophyta</taxon>
        <taxon>Embryophyta</taxon>
        <taxon>Tracheophyta</taxon>
        <taxon>Spermatophyta</taxon>
        <taxon>Magnoliopsida</taxon>
        <taxon>eudicotyledons</taxon>
        <taxon>Gunneridae</taxon>
        <taxon>Pentapetalae</taxon>
        <taxon>rosids</taxon>
        <taxon>fabids</taxon>
        <taxon>Fabales</taxon>
        <taxon>Fabaceae</taxon>
        <taxon>Papilionoideae</taxon>
        <taxon>50 kb inversion clade</taxon>
        <taxon>NPAAA clade</taxon>
        <taxon>indigoferoid/millettioid clade</taxon>
        <taxon>Phaseoleae</taxon>
        <taxon>Glycine</taxon>
        <taxon>Glycine subgen. Soja</taxon>
    </lineage>
</organism>
<feature type="region of interest" description="Disordered" evidence="4">
    <location>
        <begin position="29"/>
        <end position="51"/>
    </location>
</feature>
<evidence type="ECO:0000313" key="6">
    <source>
        <dbReference type="EMBL" id="RZB50912.1"/>
    </source>
</evidence>
<keyword evidence="7" id="KW-1185">Reference proteome</keyword>
<dbReference type="InterPro" id="IPR050231">
    <property type="entry name" value="Iron_ascorbate_oxido_reductase"/>
</dbReference>
<dbReference type="PANTHER" id="PTHR47990">
    <property type="entry name" value="2-OXOGLUTARATE (2OG) AND FE(II)-DEPENDENT OXYGENASE SUPERFAMILY PROTEIN-RELATED"/>
    <property type="match status" value="1"/>
</dbReference>
<dbReference type="Proteomes" id="UP000289340">
    <property type="component" value="Chromosome 18"/>
</dbReference>
<evidence type="ECO:0000259" key="5">
    <source>
        <dbReference type="PROSITE" id="PS51471"/>
    </source>
</evidence>
<dbReference type="SMR" id="A0A445FPU1"/>
<evidence type="ECO:0000256" key="1">
    <source>
        <dbReference type="ARBA" id="ARBA00022723"/>
    </source>
</evidence>
<comment type="caution">
    <text evidence="6">The sequence shown here is derived from an EMBL/GenBank/DDBJ whole genome shotgun (WGS) entry which is preliminary data.</text>
</comment>
<feature type="domain" description="Fe2OG dioxygenase" evidence="5">
    <location>
        <begin position="210"/>
        <end position="310"/>
    </location>
</feature>
<gene>
    <name evidence="6" type="ORF">D0Y65_047671</name>
</gene>
<keyword evidence="6" id="KW-0223">Dioxygenase</keyword>
<dbReference type="InterPro" id="IPR026992">
    <property type="entry name" value="DIOX_N"/>
</dbReference>
<dbReference type="Pfam" id="PF03171">
    <property type="entry name" value="2OG-FeII_Oxy"/>
    <property type="match status" value="1"/>
</dbReference>
<sequence length="355" mass="40276">MIDLYISNLPNNNNNNNMNNIESYPPVLRHLDQQQPPPNPDPDYKDPTQEDPDTIPIIDLSCLDHDTNKLEEACKDWGLFRLVNHGVPLTLLNELQEMAKELFSLSFEVKEGACSGCPVTYFWGTPALTPSGRTLTTRSPQNINWVEGFDVALSQLPHFSVPQLPTLESIRLLLKDYENHLSRIATTLFEAMANNLDLNLKPSKPYLAENTGMVRVYRYPNCSDANVGWGMEAHTDSSVLSILNQDDEVSGLQVLKDDQWLTVKPISNTLIVNLGDMMQAISDDRYKSVTHRVSINKHKERISICYFVFPGEDVVIESSKYKPFTYNEFRAQVQQDIKALGYKVGLARFQHNEDS</sequence>
<dbReference type="AlphaFoldDB" id="A0A445FPU1"/>
<dbReference type="GO" id="GO:0051213">
    <property type="term" value="F:dioxygenase activity"/>
    <property type="evidence" value="ECO:0007669"/>
    <property type="project" value="UniProtKB-KW"/>
</dbReference>
<dbReference type="GO" id="GO:0046872">
    <property type="term" value="F:metal ion binding"/>
    <property type="evidence" value="ECO:0007669"/>
    <property type="project" value="UniProtKB-KW"/>
</dbReference>
<keyword evidence="1 3" id="KW-0479">Metal-binding</keyword>
<dbReference type="EMBL" id="QZWG01000018">
    <property type="protein sequence ID" value="RZB50912.1"/>
    <property type="molecule type" value="Genomic_DNA"/>
</dbReference>
<dbReference type="Pfam" id="PF14226">
    <property type="entry name" value="DIOX_N"/>
    <property type="match status" value="1"/>
</dbReference>
<comment type="similarity">
    <text evidence="3">Belongs to the iron/ascorbate-dependent oxidoreductase family.</text>
</comment>
<dbReference type="InterPro" id="IPR005123">
    <property type="entry name" value="Oxoglu/Fe-dep_dioxygenase_dom"/>
</dbReference>